<protein>
    <submittedName>
        <fullName evidence="2">Uncharacterized protein</fullName>
    </submittedName>
</protein>
<gene>
    <name evidence="2" type="ORF">HD556DRAFT_1441523</name>
</gene>
<name>A0A9P7DK56_9AGAM</name>
<reference evidence="2" key="1">
    <citation type="journal article" date="2020" name="New Phytol.">
        <title>Comparative genomics reveals dynamic genome evolution in host specialist ectomycorrhizal fungi.</title>
        <authorList>
            <person name="Lofgren L.A."/>
            <person name="Nguyen N.H."/>
            <person name="Vilgalys R."/>
            <person name="Ruytinx J."/>
            <person name="Liao H.L."/>
            <person name="Branco S."/>
            <person name="Kuo A."/>
            <person name="LaButti K."/>
            <person name="Lipzen A."/>
            <person name="Andreopoulos W."/>
            <person name="Pangilinan J."/>
            <person name="Riley R."/>
            <person name="Hundley H."/>
            <person name="Na H."/>
            <person name="Barry K."/>
            <person name="Grigoriev I.V."/>
            <person name="Stajich J.E."/>
            <person name="Kennedy P.G."/>
        </authorList>
    </citation>
    <scope>NUCLEOTIDE SEQUENCE</scope>
    <source>
        <strain evidence="2">S12</strain>
    </source>
</reference>
<feature type="compositionally biased region" description="Polar residues" evidence="1">
    <location>
        <begin position="1"/>
        <end position="13"/>
    </location>
</feature>
<sequence length="139" mass="15786">MSTHPASLPSNTDLIPPPSRPFQVVRAPGQVKAKARVGPPPLEILFPLPPFRQTPGPIQASQTYIRTLILERWDAEIRHCEETCKVQLLERIQDPVTHQAFLREMITQRWSAEKKRCEEARKVQLLELLLAAHGITTLV</sequence>
<evidence type="ECO:0000256" key="1">
    <source>
        <dbReference type="SAM" id="MobiDB-lite"/>
    </source>
</evidence>
<evidence type="ECO:0000313" key="2">
    <source>
        <dbReference type="EMBL" id="KAG1796825.1"/>
    </source>
</evidence>
<dbReference type="OrthoDB" id="2644695at2759"/>
<proteinExistence type="predicted"/>
<dbReference type="GeneID" id="64600079"/>
<dbReference type="AlphaFoldDB" id="A0A9P7DK56"/>
<accession>A0A9P7DK56</accession>
<dbReference type="Proteomes" id="UP000719766">
    <property type="component" value="Unassembled WGS sequence"/>
</dbReference>
<dbReference type="EMBL" id="JABBWE010000018">
    <property type="protein sequence ID" value="KAG1796825.1"/>
    <property type="molecule type" value="Genomic_DNA"/>
</dbReference>
<comment type="caution">
    <text evidence="2">The sequence shown here is derived from an EMBL/GenBank/DDBJ whole genome shotgun (WGS) entry which is preliminary data.</text>
</comment>
<feature type="region of interest" description="Disordered" evidence="1">
    <location>
        <begin position="1"/>
        <end position="20"/>
    </location>
</feature>
<keyword evidence="3" id="KW-1185">Reference proteome</keyword>
<organism evidence="2 3">
    <name type="scientific">Suillus plorans</name>
    <dbReference type="NCBI Taxonomy" id="116603"/>
    <lineage>
        <taxon>Eukaryota</taxon>
        <taxon>Fungi</taxon>
        <taxon>Dikarya</taxon>
        <taxon>Basidiomycota</taxon>
        <taxon>Agaricomycotina</taxon>
        <taxon>Agaricomycetes</taxon>
        <taxon>Agaricomycetidae</taxon>
        <taxon>Boletales</taxon>
        <taxon>Suillineae</taxon>
        <taxon>Suillaceae</taxon>
        <taxon>Suillus</taxon>
    </lineage>
</organism>
<evidence type="ECO:0000313" key="3">
    <source>
        <dbReference type="Proteomes" id="UP000719766"/>
    </source>
</evidence>
<dbReference type="RefSeq" id="XP_041162182.1">
    <property type="nucleotide sequence ID" value="XM_041306315.1"/>
</dbReference>